<dbReference type="GO" id="GO:0005319">
    <property type="term" value="F:lipid transporter activity"/>
    <property type="evidence" value="ECO:0007669"/>
    <property type="project" value="TreeGrafter"/>
</dbReference>
<dbReference type="PANTHER" id="PTHR19229:SF36">
    <property type="entry name" value="ATP-BINDING CASSETTE SUB-FAMILY A MEMBER 2"/>
    <property type="match status" value="1"/>
</dbReference>
<dbReference type="InterPro" id="IPR003439">
    <property type="entry name" value="ABC_transporter-like_ATP-bd"/>
</dbReference>
<dbReference type="OrthoDB" id="163043at2759"/>
<dbReference type="GO" id="GO:0005524">
    <property type="term" value="F:ATP binding"/>
    <property type="evidence" value="ECO:0007669"/>
    <property type="project" value="InterPro"/>
</dbReference>
<evidence type="ECO:0000313" key="5">
    <source>
        <dbReference type="Proteomes" id="UP000794436"/>
    </source>
</evidence>
<evidence type="ECO:0000259" key="3">
    <source>
        <dbReference type="Pfam" id="PF00005"/>
    </source>
</evidence>
<feature type="domain" description="ABC transporter" evidence="3">
    <location>
        <begin position="90"/>
        <end position="220"/>
    </location>
</feature>
<dbReference type="InterPro" id="IPR026082">
    <property type="entry name" value="ABCA"/>
</dbReference>
<evidence type="ECO:0000256" key="1">
    <source>
        <dbReference type="ARBA" id="ARBA00022448"/>
    </source>
</evidence>
<evidence type="ECO:0000313" key="4">
    <source>
        <dbReference type="EMBL" id="TMW68212.1"/>
    </source>
</evidence>
<dbReference type="AlphaFoldDB" id="A0A8K1CR04"/>
<dbReference type="GO" id="GO:0140359">
    <property type="term" value="F:ABC-type transporter activity"/>
    <property type="evidence" value="ECO:0007669"/>
    <property type="project" value="InterPro"/>
</dbReference>
<dbReference type="GO" id="GO:0016887">
    <property type="term" value="F:ATP hydrolysis activity"/>
    <property type="evidence" value="ECO:0007669"/>
    <property type="project" value="InterPro"/>
</dbReference>
<accession>A0A8K1CR04</accession>
<comment type="caution">
    <text evidence="4">The sequence shown here is derived from an EMBL/GenBank/DDBJ whole genome shotgun (WGS) entry which is preliminary data.</text>
</comment>
<organism evidence="4 5">
    <name type="scientific">Pythium oligandrum</name>
    <name type="common">Mycoparasitic fungus</name>
    <dbReference type="NCBI Taxonomy" id="41045"/>
    <lineage>
        <taxon>Eukaryota</taxon>
        <taxon>Sar</taxon>
        <taxon>Stramenopiles</taxon>
        <taxon>Oomycota</taxon>
        <taxon>Peronosporomycetes</taxon>
        <taxon>Pythiales</taxon>
        <taxon>Pythiaceae</taxon>
        <taxon>Pythium</taxon>
    </lineage>
</organism>
<sequence length="221" mass="24768">MDVMGWEMLYLALTAVVFFWLALGMDFLLSFPTIRSMCCFRDPRVKDPPFEEDEDVKKEAERVLSGRAGSDTVLVKDLRKVYKGKKVAVRNLSFGLRKGECFGYLGINGAGKTTTMNMLTGNFLPTSGVGKLGGFDILSQQLEVRRLIGYCPQFDALFELLSVREHLELFAQIKGVSRRDLDKVVKELMHQMNLDDFEHKLAGTLSGGNKRKMSVAIAMIG</sequence>
<keyword evidence="1" id="KW-0813">Transport</keyword>
<dbReference type="Proteomes" id="UP000794436">
    <property type="component" value="Unassembled WGS sequence"/>
</dbReference>
<dbReference type="Gene3D" id="3.40.50.300">
    <property type="entry name" value="P-loop containing nucleotide triphosphate hydrolases"/>
    <property type="match status" value="1"/>
</dbReference>
<name>A0A8K1CR04_PYTOL</name>
<reference evidence="4" key="1">
    <citation type="submission" date="2019-03" db="EMBL/GenBank/DDBJ databases">
        <title>Long read genome sequence of the mycoparasitic Pythium oligandrum ATCC 38472 isolated from sugarbeet rhizosphere.</title>
        <authorList>
            <person name="Gaulin E."/>
        </authorList>
    </citation>
    <scope>NUCLEOTIDE SEQUENCE</scope>
    <source>
        <strain evidence="4">ATCC 38472_TT</strain>
    </source>
</reference>
<protein>
    <recommendedName>
        <fullName evidence="3">ABC transporter domain-containing protein</fullName>
    </recommendedName>
</protein>
<dbReference type="EMBL" id="SPLM01000003">
    <property type="protein sequence ID" value="TMW68212.1"/>
    <property type="molecule type" value="Genomic_DNA"/>
</dbReference>
<proteinExistence type="predicted"/>
<keyword evidence="2" id="KW-0677">Repeat</keyword>
<dbReference type="PANTHER" id="PTHR19229">
    <property type="entry name" value="ATP-BINDING CASSETTE TRANSPORTER SUBFAMILY A ABCA"/>
    <property type="match status" value="1"/>
</dbReference>
<dbReference type="SUPFAM" id="SSF52540">
    <property type="entry name" value="P-loop containing nucleoside triphosphate hydrolases"/>
    <property type="match status" value="1"/>
</dbReference>
<dbReference type="GO" id="GO:0016020">
    <property type="term" value="C:membrane"/>
    <property type="evidence" value="ECO:0007669"/>
    <property type="project" value="InterPro"/>
</dbReference>
<keyword evidence="5" id="KW-1185">Reference proteome</keyword>
<evidence type="ECO:0000256" key="2">
    <source>
        <dbReference type="ARBA" id="ARBA00022737"/>
    </source>
</evidence>
<gene>
    <name evidence="4" type="ORF">Poli38472_007884</name>
</gene>
<dbReference type="InterPro" id="IPR027417">
    <property type="entry name" value="P-loop_NTPase"/>
</dbReference>
<dbReference type="Pfam" id="PF00005">
    <property type="entry name" value="ABC_tran"/>
    <property type="match status" value="1"/>
</dbReference>